<dbReference type="RefSeq" id="WP_255844337.1">
    <property type="nucleotide sequence ID" value="NZ_CP094358.1"/>
</dbReference>
<dbReference type="Proteomes" id="UP000831290">
    <property type="component" value="Chromosome"/>
</dbReference>
<dbReference type="AlphaFoldDB" id="A0A9E6ZPP2"/>
<keyword evidence="4" id="KW-1185">Reference proteome</keyword>
<dbReference type="SUPFAM" id="SSF56059">
    <property type="entry name" value="Glutathione synthetase ATP-binding domain-like"/>
    <property type="match status" value="1"/>
</dbReference>
<keyword evidence="3" id="KW-0436">Ligase</keyword>
<dbReference type="InterPro" id="IPR013651">
    <property type="entry name" value="ATP-grasp_RimK-type"/>
</dbReference>
<evidence type="ECO:0000313" key="4">
    <source>
        <dbReference type="Proteomes" id="UP000831290"/>
    </source>
</evidence>
<keyword evidence="1" id="KW-0812">Transmembrane</keyword>
<feature type="transmembrane region" description="Helical" evidence="1">
    <location>
        <begin position="16"/>
        <end position="35"/>
    </location>
</feature>
<evidence type="ECO:0000256" key="1">
    <source>
        <dbReference type="SAM" id="Phobius"/>
    </source>
</evidence>
<feature type="domain" description="ATP-grasp fold RimK-type" evidence="2">
    <location>
        <begin position="60"/>
        <end position="142"/>
    </location>
</feature>
<dbReference type="InterPro" id="IPR013815">
    <property type="entry name" value="ATP_grasp_subdomain_1"/>
</dbReference>
<dbReference type="EMBL" id="CP094358">
    <property type="protein sequence ID" value="UOB18255.1"/>
    <property type="molecule type" value="Genomic_DNA"/>
</dbReference>
<protein>
    <submittedName>
        <fullName evidence="3">D-alanine--D-alanine ligase</fullName>
    </submittedName>
</protein>
<name>A0A9E6ZPP2_9FLAO</name>
<accession>A0A9E6ZPP2</accession>
<keyword evidence="1" id="KW-1133">Transmembrane helix</keyword>
<keyword evidence="1" id="KW-0472">Membrane</keyword>
<dbReference type="GO" id="GO:0016874">
    <property type="term" value="F:ligase activity"/>
    <property type="evidence" value="ECO:0007669"/>
    <property type="project" value="UniProtKB-KW"/>
</dbReference>
<dbReference type="KEGG" id="fbm:MQE35_02905"/>
<evidence type="ECO:0000259" key="2">
    <source>
        <dbReference type="Pfam" id="PF08443"/>
    </source>
</evidence>
<gene>
    <name evidence="3" type="ORF">MQE35_02905</name>
</gene>
<dbReference type="Gene3D" id="3.30.1490.20">
    <property type="entry name" value="ATP-grasp fold, A domain"/>
    <property type="match status" value="1"/>
</dbReference>
<organism evidence="3 4">
    <name type="scientific">Abyssalbus ytuae</name>
    <dbReference type="NCBI Taxonomy" id="2926907"/>
    <lineage>
        <taxon>Bacteria</taxon>
        <taxon>Pseudomonadati</taxon>
        <taxon>Bacteroidota</taxon>
        <taxon>Flavobacteriia</taxon>
        <taxon>Flavobacteriales</taxon>
        <taxon>Flavobacteriaceae</taxon>
        <taxon>Abyssalbus</taxon>
    </lineage>
</organism>
<dbReference type="Pfam" id="PF08443">
    <property type="entry name" value="RimK"/>
    <property type="match status" value="1"/>
</dbReference>
<reference evidence="3" key="1">
    <citation type="submission" date="2022-03" db="EMBL/GenBank/DDBJ databases">
        <title>Description of Abyssus ytuae gen. nov., sp. nov., a novel member of the family Flavobacteriaceae isolated from the sediment of Mariana Trench.</title>
        <authorList>
            <person name="Zhang J."/>
            <person name="Xu X."/>
        </authorList>
    </citation>
    <scope>NUCLEOTIDE SEQUENCE</scope>
    <source>
        <strain evidence="3">MT3330</strain>
    </source>
</reference>
<proteinExistence type="predicted"/>
<sequence length="347" mass="41278">MLKKNPVYIKLTSWEYWPMWILYIPVWIQHFWLSIKARSLFFFLKTNPGIKEGFILSDSKYNTLKLVPKEYLPETILIRKDNSFQTVIVQMKQAKISFPVIFKPDIGFRGLLVHKINNEKELRNILETIKVDYLLQEYIDYKVEIGIFYMRLPKKPKGKIPSITIKEFLSVTGNGINTLEELISKKPRAILHKNKLKNKFKDSWNDIVPEGKKIVLESIGNHNRGTKFMNGNYLYDENLQKVFDDLNKKMPGFYFGRFDIRTRSVEDLKQGANFKILEVNGVGAEPTHVYDPDYKLVKAWKDMLYLWKMIYKIAMQNKKQGEKFPVYPEAKKRWRFYKDYKKLAFRD</sequence>
<dbReference type="GO" id="GO:0005524">
    <property type="term" value="F:ATP binding"/>
    <property type="evidence" value="ECO:0007669"/>
    <property type="project" value="InterPro"/>
</dbReference>
<evidence type="ECO:0000313" key="3">
    <source>
        <dbReference type="EMBL" id="UOB18255.1"/>
    </source>
</evidence>